<dbReference type="EMBL" id="ML742081">
    <property type="protein sequence ID" value="KAE8150986.1"/>
    <property type="molecule type" value="Genomic_DNA"/>
</dbReference>
<evidence type="ECO:0000313" key="3">
    <source>
        <dbReference type="Proteomes" id="UP000325780"/>
    </source>
</evidence>
<dbReference type="AlphaFoldDB" id="A0A5N6TX73"/>
<gene>
    <name evidence="2" type="ORF">BDV25DRAFT_153494</name>
</gene>
<protein>
    <submittedName>
        <fullName evidence="2">Uncharacterized protein</fullName>
    </submittedName>
</protein>
<reference evidence="2 3" key="1">
    <citation type="submission" date="2019-04" db="EMBL/GenBank/DDBJ databases">
        <title>Friends and foes A comparative genomics study of 23 Aspergillus species from section Flavi.</title>
        <authorList>
            <consortium name="DOE Joint Genome Institute"/>
            <person name="Kjaerbolling I."/>
            <person name="Vesth T."/>
            <person name="Frisvad J.C."/>
            <person name="Nybo J.L."/>
            <person name="Theobald S."/>
            <person name="Kildgaard S."/>
            <person name="Isbrandt T."/>
            <person name="Kuo A."/>
            <person name="Sato A."/>
            <person name="Lyhne E.K."/>
            <person name="Kogle M.E."/>
            <person name="Wiebenga A."/>
            <person name="Kun R.S."/>
            <person name="Lubbers R.J."/>
            <person name="Makela M.R."/>
            <person name="Barry K."/>
            <person name="Chovatia M."/>
            <person name="Clum A."/>
            <person name="Daum C."/>
            <person name="Haridas S."/>
            <person name="He G."/>
            <person name="LaButti K."/>
            <person name="Lipzen A."/>
            <person name="Mondo S."/>
            <person name="Riley R."/>
            <person name="Salamov A."/>
            <person name="Simmons B.A."/>
            <person name="Magnuson J.K."/>
            <person name="Henrissat B."/>
            <person name="Mortensen U.H."/>
            <person name="Larsen T.O."/>
            <person name="Devries R.P."/>
            <person name="Grigoriev I.V."/>
            <person name="Machida M."/>
            <person name="Baker S.E."/>
            <person name="Andersen M.R."/>
        </authorList>
    </citation>
    <scope>NUCLEOTIDE SEQUENCE [LARGE SCALE GENOMIC DNA]</scope>
    <source>
        <strain evidence="2 3">IBT 18842</strain>
    </source>
</reference>
<organism evidence="2 3">
    <name type="scientific">Aspergillus avenaceus</name>
    <dbReference type="NCBI Taxonomy" id="36643"/>
    <lineage>
        <taxon>Eukaryota</taxon>
        <taxon>Fungi</taxon>
        <taxon>Dikarya</taxon>
        <taxon>Ascomycota</taxon>
        <taxon>Pezizomycotina</taxon>
        <taxon>Eurotiomycetes</taxon>
        <taxon>Eurotiomycetidae</taxon>
        <taxon>Eurotiales</taxon>
        <taxon>Aspergillaceae</taxon>
        <taxon>Aspergillus</taxon>
        <taxon>Aspergillus subgen. Circumdati</taxon>
    </lineage>
</organism>
<proteinExistence type="predicted"/>
<accession>A0A5N6TX73</accession>
<feature type="compositionally biased region" description="Polar residues" evidence="1">
    <location>
        <begin position="21"/>
        <end position="30"/>
    </location>
</feature>
<name>A0A5N6TX73_ASPAV</name>
<evidence type="ECO:0000256" key="1">
    <source>
        <dbReference type="SAM" id="MobiDB-lite"/>
    </source>
</evidence>
<dbReference type="Proteomes" id="UP000325780">
    <property type="component" value="Unassembled WGS sequence"/>
</dbReference>
<evidence type="ECO:0000313" key="2">
    <source>
        <dbReference type="EMBL" id="KAE8150986.1"/>
    </source>
</evidence>
<sequence length="285" mass="32070">MMLPMVSRFRTPRRRPSTTSNDSDMGNQHSAESDSPEQEEEYNPSLEDVLKTRYILRWKTTPEGLPAEIVDIIIDSAEYWPSVEVATNDASHITQDKDRVVVRTTPLCYDASTLGDSPRILAHRTAHPCRKIVFSISSHDQGFGGGGPRGSFTHSYTWFDTELVRSAHLSTTSESSLPEADDTGIRFRPGDQLLLPSQHKLQSNRTAIRDTQHYRVIWHHLDNLAADSPEAQEIEVNQGRGRATLDGSLVRSLQVGDAISVWARARFGAWVNYVERVSVRVFWAV</sequence>
<feature type="region of interest" description="Disordered" evidence="1">
    <location>
        <begin position="1"/>
        <end position="45"/>
    </location>
</feature>
<keyword evidence="3" id="KW-1185">Reference proteome</keyword>
<dbReference type="OrthoDB" id="66095at2759"/>